<dbReference type="AlphaFoldDB" id="E9FZV9"/>
<dbReference type="HOGENOM" id="CLU_006842_4_0_1"/>
<dbReference type="InterPro" id="IPR009003">
    <property type="entry name" value="Peptidase_S1_PA"/>
</dbReference>
<evidence type="ECO:0000313" key="4">
    <source>
        <dbReference type="Proteomes" id="UP000000305"/>
    </source>
</evidence>
<evidence type="ECO:0000313" key="3">
    <source>
        <dbReference type="EMBL" id="EFX87191.1"/>
    </source>
</evidence>
<organism evidence="3 4">
    <name type="scientific">Daphnia pulex</name>
    <name type="common">Water flea</name>
    <dbReference type="NCBI Taxonomy" id="6669"/>
    <lineage>
        <taxon>Eukaryota</taxon>
        <taxon>Metazoa</taxon>
        <taxon>Ecdysozoa</taxon>
        <taxon>Arthropoda</taxon>
        <taxon>Crustacea</taxon>
        <taxon>Branchiopoda</taxon>
        <taxon>Diplostraca</taxon>
        <taxon>Cladocera</taxon>
        <taxon>Anomopoda</taxon>
        <taxon>Daphniidae</taxon>
        <taxon>Daphnia</taxon>
    </lineage>
</organism>
<dbReference type="Proteomes" id="UP000000305">
    <property type="component" value="Unassembled WGS sequence"/>
</dbReference>
<dbReference type="eggNOG" id="KOG3627">
    <property type="taxonomic scope" value="Eukaryota"/>
</dbReference>
<keyword evidence="1" id="KW-0732">Signal</keyword>
<dbReference type="OrthoDB" id="6380398at2759"/>
<dbReference type="KEGG" id="dpx:DAPPUDRAFT_97393"/>
<evidence type="ECO:0000259" key="2">
    <source>
        <dbReference type="PROSITE" id="PS50240"/>
    </source>
</evidence>
<sequence length="312" mass="34431">MKSLSLVCLSALAAMVSTAPQVPKPISNNSKSKSIEEIKPIAPTVPVPEVTPAESKPKEWLSSTSTVADRSRCLNDYRSKIPDASPPSAVEMASPHQFPFVVSIGYFYEETKEYSLLCSGSLISPTKVLTVSGCLTSPSYFITWSVENLIVKLGMHFLNRTTSDAQYEDVLILTMDSPVEYTDTISPVCLVPDCFDDNSGQSLIALGWAIPPDDELKTKNTDFLGFVRLSTLPITKCYTSDVPDDQVLHICAHGDFSPYYSGGPVVIENKSQGDKSCRFMQVGVFGHFRVEYDVGTFIRVKHYLTWIEENSK</sequence>
<dbReference type="GO" id="GO:0004252">
    <property type="term" value="F:serine-type endopeptidase activity"/>
    <property type="evidence" value="ECO:0007669"/>
    <property type="project" value="InterPro"/>
</dbReference>
<protein>
    <recommendedName>
        <fullName evidence="2">Peptidase S1 domain-containing protein</fullName>
    </recommendedName>
</protein>
<dbReference type="Pfam" id="PF00089">
    <property type="entry name" value="Trypsin"/>
    <property type="match status" value="1"/>
</dbReference>
<feature type="chain" id="PRO_5003240736" description="Peptidase S1 domain-containing protein" evidence="1">
    <location>
        <begin position="19"/>
        <end position="312"/>
    </location>
</feature>
<dbReference type="SUPFAM" id="SSF50494">
    <property type="entry name" value="Trypsin-like serine proteases"/>
    <property type="match status" value="1"/>
</dbReference>
<keyword evidence="4" id="KW-1185">Reference proteome</keyword>
<dbReference type="Gene3D" id="2.40.10.10">
    <property type="entry name" value="Trypsin-like serine proteases"/>
    <property type="match status" value="2"/>
</dbReference>
<evidence type="ECO:0000256" key="1">
    <source>
        <dbReference type="SAM" id="SignalP"/>
    </source>
</evidence>
<dbReference type="EMBL" id="GL732528">
    <property type="protein sequence ID" value="EFX87191.1"/>
    <property type="molecule type" value="Genomic_DNA"/>
</dbReference>
<reference evidence="3 4" key="1">
    <citation type="journal article" date="2011" name="Science">
        <title>The ecoresponsive genome of Daphnia pulex.</title>
        <authorList>
            <person name="Colbourne J.K."/>
            <person name="Pfrender M.E."/>
            <person name="Gilbert D."/>
            <person name="Thomas W.K."/>
            <person name="Tucker A."/>
            <person name="Oakley T.H."/>
            <person name="Tokishita S."/>
            <person name="Aerts A."/>
            <person name="Arnold G.J."/>
            <person name="Basu M.K."/>
            <person name="Bauer D.J."/>
            <person name="Caceres C.E."/>
            <person name="Carmel L."/>
            <person name="Casola C."/>
            <person name="Choi J.H."/>
            <person name="Detter J.C."/>
            <person name="Dong Q."/>
            <person name="Dusheyko S."/>
            <person name="Eads B.D."/>
            <person name="Frohlich T."/>
            <person name="Geiler-Samerotte K.A."/>
            <person name="Gerlach D."/>
            <person name="Hatcher P."/>
            <person name="Jogdeo S."/>
            <person name="Krijgsveld J."/>
            <person name="Kriventseva E.V."/>
            <person name="Kultz D."/>
            <person name="Laforsch C."/>
            <person name="Lindquist E."/>
            <person name="Lopez J."/>
            <person name="Manak J.R."/>
            <person name="Muller J."/>
            <person name="Pangilinan J."/>
            <person name="Patwardhan R.P."/>
            <person name="Pitluck S."/>
            <person name="Pritham E.J."/>
            <person name="Rechtsteiner A."/>
            <person name="Rho M."/>
            <person name="Rogozin I.B."/>
            <person name="Sakarya O."/>
            <person name="Salamov A."/>
            <person name="Schaack S."/>
            <person name="Shapiro H."/>
            <person name="Shiga Y."/>
            <person name="Skalitzky C."/>
            <person name="Smith Z."/>
            <person name="Souvorov A."/>
            <person name="Sung W."/>
            <person name="Tang Z."/>
            <person name="Tsuchiya D."/>
            <person name="Tu H."/>
            <person name="Vos H."/>
            <person name="Wang M."/>
            <person name="Wolf Y.I."/>
            <person name="Yamagata H."/>
            <person name="Yamada T."/>
            <person name="Ye Y."/>
            <person name="Shaw J.R."/>
            <person name="Andrews J."/>
            <person name="Crease T.J."/>
            <person name="Tang H."/>
            <person name="Lucas S.M."/>
            <person name="Robertson H.M."/>
            <person name="Bork P."/>
            <person name="Koonin E.V."/>
            <person name="Zdobnov E.M."/>
            <person name="Grigoriev I.V."/>
            <person name="Lynch M."/>
            <person name="Boore J.L."/>
        </authorList>
    </citation>
    <scope>NUCLEOTIDE SEQUENCE [LARGE SCALE GENOMIC DNA]</scope>
</reference>
<proteinExistence type="predicted"/>
<dbReference type="GO" id="GO:0006508">
    <property type="term" value="P:proteolysis"/>
    <property type="evidence" value="ECO:0007669"/>
    <property type="project" value="InterPro"/>
</dbReference>
<dbReference type="PANTHER" id="PTHR24258">
    <property type="entry name" value="SERINE PROTEASE-RELATED"/>
    <property type="match status" value="1"/>
</dbReference>
<feature type="domain" description="Peptidase S1" evidence="2">
    <location>
        <begin position="81"/>
        <end position="312"/>
    </location>
</feature>
<accession>E9FZV9</accession>
<dbReference type="PhylomeDB" id="E9FZV9"/>
<dbReference type="PROSITE" id="PS50240">
    <property type="entry name" value="TRYPSIN_DOM"/>
    <property type="match status" value="1"/>
</dbReference>
<dbReference type="InterPro" id="IPR001254">
    <property type="entry name" value="Trypsin_dom"/>
</dbReference>
<dbReference type="InterPro" id="IPR043504">
    <property type="entry name" value="Peptidase_S1_PA_chymotrypsin"/>
</dbReference>
<dbReference type="PANTHER" id="PTHR24258:SF116">
    <property type="entry name" value="FI16631P1-RELATED"/>
    <property type="match status" value="1"/>
</dbReference>
<dbReference type="SMART" id="SM00020">
    <property type="entry name" value="Tryp_SPc"/>
    <property type="match status" value="1"/>
</dbReference>
<gene>
    <name evidence="3" type="ORF">DAPPUDRAFT_97393</name>
</gene>
<feature type="signal peptide" evidence="1">
    <location>
        <begin position="1"/>
        <end position="18"/>
    </location>
</feature>
<dbReference type="InParanoid" id="E9FZV9"/>
<name>E9FZV9_DAPPU</name>